<dbReference type="STRING" id="1476583.DEIPH_ctg017orf0230"/>
<dbReference type="Gene3D" id="1.10.10.60">
    <property type="entry name" value="Homeodomain-like"/>
    <property type="match status" value="1"/>
</dbReference>
<dbReference type="eggNOG" id="ENOG5032YEX">
    <property type="taxonomic scope" value="Bacteria"/>
</dbReference>
<dbReference type="EMBL" id="JHAC01000017">
    <property type="protein sequence ID" value="EYB68852.1"/>
    <property type="molecule type" value="Genomic_DNA"/>
</dbReference>
<protein>
    <recommendedName>
        <fullName evidence="3">Terminase small subunit</fullName>
    </recommendedName>
</protein>
<proteinExistence type="predicted"/>
<evidence type="ECO:0000313" key="2">
    <source>
        <dbReference type="Proteomes" id="UP000020492"/>
    </source>
</evidence>
<reference evidence="1 2" key="1">
    <citation type="submission" date="2014-03" db="EMBL/GenBank/DDBJ databases">
        <title>Draft genome sequence of Deinococcus phoenicis 1P10ME.</title>
        <authorList>
            <person name="Stepanov V.G."/>
            <person name="Vaishampayan P."/>
            <person name="Venkateswaran K."/>
            <person name="Fox G.E."/>
        </authorList>
    </citation>
    <scope>NUCLEOTIDE SEQUENCE [LARGE SCALE GENOMIC DNA]</scope>
    <source>
        <strain evidence="1 2">1P10ME</strain>
    </source>
</reference>
<dbReference type="OrthoDB" id="1495771at2"/>
<evidence type="ECO:0000313" key="1">
    <source>
        <dbReference type="EMBL" id="EYB68852.1"/>
    </source>
</evidence>
<dbReference type="PATRIC" id="fig|1476583.3.peg.1216"/>
<accession>A0A016QSG9</accession>
<organism evidence="1 2">
    <name type="scientific">Deinococcus phoenicis</name>
    <dbReference type="NCBI Taxonomy" id="1476583"/>
    <lineage>
        <taxon>Bacteria</taxon>
        <taxon>Thermotogati</taxon>
        <taxon>Deinococcota</taxon>
        <taxon>Deinococci</taxon>
        <taxon>Deinococcales</taxon>
        <taxon>Deinococcaceae</taxon>
        <taxon>Deinococcus</taxon>
    </lineage>
</organism>
<dbReference type="AlphaFoldDB" id="A0A016QSG9"/>
<sequence>MANRTKWTAKKEGQFLEQLAATGNVTRACRASDVSRTSAYDRRDELPAFAAAWDDAVLQYAERLEDEADRRAVEGTVKTIYYQGLPVGEETQYSDTLLMFRLKALKPDAYRERVQQQVVGDPNAPVQVQITRTVVREGGTE</sequence>
<keyword evidence="2" id="KW-1185">Reference proteome</keyword>
<comment type="caution">
    <text evidence="1">The sequence shown here is derived from an EMBL/GenBank/DDBJ whole genome shotgun (WGS) entry which is preliminary data.</text>
</comment>
<evidence type="ECO:0008006" key="3">
    <source>
        <dbReference type="Google" id="ProtNLM"/>
    </source>
</evidence>
<name>A0A016QSG9_9DEIO</name>
<dbReference type="RefSeq" id="WP_034355388.1">
    <property type="nucleotide sequence ID" value="NZ_JHAC01000017.1"/>
</dbReference>
<gene>
    <name evidence="1" type="ORF">DEIPH_ctg017orf0230</name>
</gene>
<dbReference type="Proteomes" id="UP000020492">
    <property type="component" value="Unassembled WGS sequence"/>
</dbReference>